<feature type="domain" description="4-O-methyl-glucuronoyl methylesterase-like" evidence="10">
    <location>
        <begin position="1"/>
        <end position="139"/>
    </location>
</feature>
<organism evidence="11 12">
    <name type="scientific">Gymnopilus junonius</name>
    <name type="common">Spectacular rustgill mushroom</name>
    <name type="synonym">Gymnopilus spectabilis subsp. junonius</name>
    <dbReference type="NCBI Taxonomy" id="109634"/>
    <lineage>
        <taxon>Eukaryota</taxon>
        <taxon>Fungi</taxon>
        <taxon>Dikarya</taxon>
        <taxon>Basidiomycota</taxon>
        <taxon>Agaricomycotina</taxon>
        <taxon>Agaricomycetes</taxon>
        <taxon>Agaricomycetidae</taxon>
        <taxon>Agaricales</taxon>
        <taxon>Agaricineae</taxon>
        <taxon>Hymenogastraceae</taxon>
        <taxon>Gymnopilus</taxon>
    </lineage>
</organism>
<dbReference type="Pfam" id="PF22244">
    <property type="entry name" value="GCE_fung"/>
    <property type="match status" value="1"/>
</dbReference>
<evidence type="ECO:0000256" key="8">
    <source>
        <dbReference type="ARBA" id="ARBA00024511"/>
    </source>
</evidence>
<evidence type="ECO:0000256" key="4">
    <source>
        <dbReference type="ARBA" id="ARBA00022525"/>
    </source>
</evidence>
<dbReference type="Gene3D" id="3.40.50.1820">
    <property type="entry name" value="alpha/beta hydrolase"/>
    <property type="match status" value="1"/>
</dbReference>
<evidence type="ECO:0000313" key="11">
    <source>
        <dbReference type="EMBL" id="KAF8901380.1"/>
    </source>
</evidence>
<evidence type="ECO:0000256" key="6">
    <source>
        <dbReference type="ARBA" id="ARBA00022801"/>
    </source>
</evidence>
<comment type="catalytic activity">
    <reaction evidence="8">
        <text>a 4-O-methyl-alpha-D-glucuronosyl ester derivative + H2O = 4-O-methyl-alpha-D-glucuronate derivative + an alcohol + H(+)</text>
        <dbReference type="Rhea" id="RHEA:67452"/>
        <dbReference type="ChEBI" id="CHEBI:15377"/>
        <dbReference type="ChEBI" id="CHEBI:15378"/>
        <dbReference type="ChEBI" id="CHEBI:30879"/>
        <dbReference type="ChEBI" id="CHEBI:171667"/>
        <dbReference type="ChEBI" id="CHEBI:171668"/>
        <dbReference type="EC" id="3.1.1.117"/>
    </reaction>
    <physiologicalReaction direction="left-to-right" evidence="8">
        <dbReference type="Rhea" id="RHEA:67453"/>
    </physiologicalReaction>
</comment>
<proteinExistence type="inferred from homology"/>
<comment type="similarity">
    <text evidence="2">Belongs to the carbohydrate esterase 15 (CE15) family.</text>
</comment>
<comment type="subcellular location">
    <subcellularLocation>
        <location evidence="1">Secreted</location>
    </subcellularLocation>
</comment>
<evidence type="ECO:0000256" key="9">
    <source>
        <dbReference type="ARBA" id="ARBA00026105"/>
    </source>
</evidence>
<dbReference type="InterPro" id="IPR054579">
    <property type="entry name" value="GCE-like_dom"/>
</dbReference>
<dbReference type="EMBL" id="JADNYJ010000042">
    <property type="protein sequence ID" value="KAF8901380.1"/>
    <property type="molecule type" value="Genomic_DNA"/>
</dbReference>
<dbReference type="Proteomes" id="UP000724874">
    <property type="component" value="Unassembled WGS sequence"/>
</dbReference>
<keyword evidence="4" id="KW-0964">Secreted</keyword>
<dbReference type="EC" id="3.1.1.117" evidence="9"/>
<dbReference type="OrthoDB" id="3781271at2759"/>
<name>A0A9P5NLG9_GYMJU</name>
<keyword evidence="7" id="KW-0439">Lignin degradation</keyword>
<reference evidence="11" key="1">
    <citation type="submission" date="2020-11" db="EMBL/GenBank/DDBJ databases">
        <authorList>
            <consortium name="DOE Joint Genome Institute"/>
            <person name="Ahrendt S."/>
            <person name="Riley R."/>
            <person name="Andreopoulos W."/>
            <person name="LaButti K."/>
            <person name="Pangilinan J."/>
            <person name="Ruiz-duenas F.J."/>
            <person name="Barrasa J.M."/>
            <person name="Sanchez-Garcia M."/>
            <person name="Camarero S."/>
            <person name="Miyauchi S."/>
            <person name="Serrano A."/>
            <person name="Linde D."/>
            <person name="Babiker R."/>
            <person name="Drula E."/>
            <person name="Ayuso-Fernandez I."/>
            <person name="Pacheco R."/>
            <person name="Padilla G."/>
            <person name="Ferreira P."/>
            <person name="Barriuso J."/>
            <person name="Kellner H."/>
            <person name="Castanera R."/>
            <person name="Alfaro M."/>
            <person name="Ramirez L."/>
            <person name="Pisabarro A.G."/>
            <person name="Kuo A."/>
            <person name="Tritt A."/>
            <person name="Lipzen A."/>
            <person name="He G."/>
            <person name="Yan M."/>
            <person name="Ng V."/>
            <person name="Cullen D."/>
            <person name="Martin F."/>
            <person name="Rosso M.-N."/>
            <person name="Henrissat B."/>
            <person name="Hibbett D."/>
            <person name="Martinez A.T."/>
            <person name="Grigoriev I.V."/>
        </authorList>
    </citation>
    <scope>NUCLEOTIDE SEQUENCE</scope>
    <source>
        <strain evidence="11">AH 44721</strain>
    </source>
</reference>
<sequence>MAWTWGIARIIDVLETTEGHGIDVKKLAGAFEPRIALTLVQESGSGGAGSWRISDYMLNDQNITTQTATEIVQENVWFSPNFNQFVGNVTSLPIDHHLLPALVAPRGLLVIDNTGIAWLGPESVWGAQSTGRKIYEALGVASSMGVAQEGNHNHCALPADEAPFVFEDQPANTTVMTTDGAVGPDDGAPGDDPIIPNAGFVESLWVDWSVPRLA</sequence>
<dbReference type="InterPro" id="IPR029058">
    <property type="entry name" value="AB_hydrolase_fold"/>
</dbReference>
<protein>
    <recommendedName>
        <fullName evidence="9">(4-O-methyl)-D-glucuronate--lignin esterase</fullName>
        <ecNumber evidence="9">3.1.1.117</ecNumber>
    </recommendedName>
</protein>
<evidence type="ECO:0000256" key="5">
    <source>
        <dbReference type="ARBA" id="ARBA00022729"/>
    </source>
</evidence>
<evidence type="ECO:0000256" key="7">
    <source>
        <dbReference type="ARBA" id="ARBA00023185"/>
    </source>
</evidence>
<dbReference type="GO" id="GO:0052689">
    <property type="term" value="F:carboxylic ester hydrolase activity"/>
    <property type="evidence" value="ECO:0007669"/>
    <property type="project" value="UniProtKB-KW"/>
</dbReference>
<evidence type="ECO:0000256" key="3">
    <source>
        <dbReference type="ARBA" id="ARBA00022487"/>
    </source>
</evidence>
<evidence type="ECO:0000313" key="12">
    <source>
        <dbReference type="Proteomes" id="UP000724874"/>
    </source>
</evidence>
<evidence type="ECO:0000256" key="1">
    <source>
        <dbReference type="ARBA" id="ARBA00004613"/>
    </source>
</evidence>
<keyword evidence="6" id="KW-0378">Hydrolase</keyword>
<dbReference type="AlphaFoldDB" id="A0A9P5NLG9"/>
<keyword evidence="3" id="KW-0719">Serine esterase</keyword>
<gene>
    <name evidence="11" type="ORF">CPB84DRAFT_1777720</name>
</gene>
<evidence type="ECO:0000259" key="10">
    <source>
        <dbReference type="Pfam" id="PF22244"/>
    </source>
</evidence>
<keyword evidence="12" id="KW-1185">Reference proteome</keyword>
<dbReference type="GO" id="GO:0005576">
    <property type="term" value="C:extracellular region"/>
    <property type="evidence" value="ECO:0007669"/>
    <property type="project" value="UniProtKB-SubCell"/>
</dbReference>
<accession>A0A9P5NLG9</accession>
<keyword evidence="5" id="KW-0732">Signal</keyword>
<dbReference type="GO" id="GO:0046274">
    <property type="term" value="P:lignin catabolic process"/>
    <property type="evidence" value="ECO:0007669"/>
    <property type="project" value="UniProtKB-KW"/>
</dbReference>
<comment type="caution">
    <text evidence="11">The sequence shown here is derived from an EMBL/GenBank/DDBJ whole genome shotgun (WGS) entry which is preliminary data.</text>
</comment>
<evidence type="ECO:0000256" key="2">
    <source>
        <dbReference type="ARBA" id="ARBA00010092"/>
    </source>
</evidence>